<dbReference type="PANTHER" id="PTHR30579">
    <property type="entry name" value="TRANSCRIPTIONAL REGULATOR"/>
    <property type="match status" value="1"/>
</dbReference>
<dbReference type="InterPro" id="IPR000847">
    <property type="entry name" value="LysR_HTH_N"/>
</dbReference>
<evidence type="ECO:0000256" key="3">
    <source>
        <dbReference type="ARBA" id="ARBA00023125"/>
    </source>
</evidence>
<comment type="caution">
    <text evidence="6">The sequence shown here is derived from an EMBL/GenBank/DDBJ whole genome shotgun (WGS) entry which is preliminary data.</text>
</comment>
<reference evidence="6 7" key="2">
    <citation type="submission" date="2018-12" db="EMBL/GenBank/DDBJ databases">
        <title>Simiduia agarivorans gen. nov., sp. nov., a marine, agarolytic bacterium isolated from shallow coastal water from Keelung, Taiwan.</title>
        <authorList>
            <person name="Shieh W.Y."/>
        </authorList>
    </citation>
    <scope>NUCLEOTIDE SEQUENCE [LARGE SCALE GENOMIC DNA]</scope>
    <source>
        <strain evidence="6 7">GTF-13</strain>
    </source>
</reference>
<dbReference type="PROSITE" id="PS50931">
    <property type="entry name" value="HTH_LYSR"/>
    <property type="match status" value="1"/>
</dbReference>
<dbReference type="AlphaFoldDB" id="A0A3P3VKT6"/>
<protein>
    <submittedName>
        <fullName evidence="6">LysR family transcriptional regulator ArgP</fullName>
    </submittedName>
</protein>
<sequence length="299" mass="33516">MMDYKLVEAVAAVIECGGFEKAAQRLNLTQSAVSQRVRLLEERMATPLIIRATPPQATDSGLRLLRHYQQVHTLELSLVDELSPQASAQYKTLSIGINADSLATWFLDSIADECRQQRLLLDLHSADESVTLGMLRRGQVIGCISSSAEPIQGCRIEPLGRMAYIAVATPAFIRHHFPRGVCAEGLRGAPTVIFNLDDRLQERYLQQHFQLQPGEYPHHLLPSTQAFADAAQLGIAYSLVPRLQVERQLREGSLQELAPGRAVYSELYWHYWNIRSPLLDRLSRTLIREAGSRLLPIKG</sequence>
<dbReference type="Gene3D" id="3.40.190.290">
    <property type="match status" value="1"/>
</dbReference>
<gene>
    <name evidence="6" type="ORF">D0544_10880</name>
</gene>
<evidence type="ECO:0000256" key="4">
    <source>
        <dbReference type="ARBA" id="ARBA00023163"/>
    </source>
</evidence>
<keyword evidence="2" id="KW-0805">Transcription regulation</keyword>
<dbReference type="SUPFAM" id="SSF53850">
    <property type="entry name" value="Periplasmic binding protein-like II"/>
    <property type="match status" value="1"/>
</dbReference>
<dbReference type="NCBIfam" id="TIGR03298">
    <property type="entry name" value="argP"/>
    <property type="match status" value="1"/>
</dbReference>
<proteinExistence type="inferred from homology"/>
<dbReference type="InterPro" id="IPR050176">
    <property type="entry name" value="LTTR"/>
</dbReference>
<evidence type="ECO:0000313" key="6">
    <source>
        <dbReference type="EMBL" id="RRJ82379.1"/>
    </source>
</evidence>
<dbReference type="Pfam" id="PF00126">
    <property type="entry name" value="HTH_1"/>
    <property type="match status" value="1"/>
</dbReference>
<dbReference type="InterPro" id="IPR036390">
    <property type="entry name" value="WH_DNA-bd_sf"/>
</dbReference>
<dbReference type="PRINTS" id="PR00039">
    <property type="entry name" value="HTHLYSR"/>
</dbReference>
<dbReference type="NCBIfam" id="NF002964">
    <property type="entry name" value="PRK03635.1"/>
    <property type="match status" value="1"/>
</dbReference>
<evidence type="ECO:0000256" key="1">
    <source>
        <dbReference type="ARBA" id="ARBA00009437"/>
    </source>
</evidence>
<dbReference type="Pfam" id="PF03466">
    <property type="entry name" value="LysR_substrate"/>
    <property type="match status" value="1"/>
</dbReference>
<dbReference type="Gene3D" id="1.10.10.10">
    <property type="entry name" value="Winged helix-like DNA-binding domain superfamily/Winged helix DNA-binding domain"/>
    <property type="match status" value="1"/>
</dbReference>
<keyword evidence="3" id="KW-0238">DNA-binding</keyword>
<dbReference type="RefSeq" id="WP_125016088.1">
    <property type="nucleotide sequence ID" value="NZ_QWEZ01000002.1"/>
</dbReference>
<name>A0A3P3VKT6_9GAMM</name>
<keyword evidence="7" id="KW-1185">Reference proteome</keyword>
<feature type="domain" description="HTH lysR-type" evidence="5">
    <location>
        <begin position="2"/>
        <end position="58"/>
    </location>
</feature>
<dbReference type="InterPro" id="IPR017685">
    <property type="entry name" value="ArgP"/>
</dbReference>
<dbReference type="InterPro" id="IPR036388">
    <property type="entry name" value="WH-like_DNA-bd_sf"/>
</dbReference>
<dbReference type="EMBL" id="QWEZ01000002">
    <property type="protein sequence ID" value="RRJ82379.1"/>
    <property type="molecule type" value="Genomic_DNA"/>
</dbReference>
<evidence type="ECO:0000313" key="7">
    <source>
        <dbReference type="Proteomes" id="UP000280792"/>
    </source>
</evidence>
<dbReference type="NCBIfam" id="NF009888">
    <property type="entry name" value="PRK13348.1"/>
    <property type="match status" value="1"/>
</dbReference>
<dbReference type="GO" id="GO:0003677">
    <property type="term" value="F:DNA binding"/>
    <property type="evidence" value="ECO:0007669"/>
    <property type="project" value="UniProtKB-KW"/>
</dbReference>
<accession>A0A3P3VKT6</accession>
<keyword evidence="4" id="KW-0804">Transcription</keyword>
<dbReference type="GO" id="GO:0003700">
    <property type="term" value="F:DNA-binding transcription factor activity"/>
    <property type="evidence" value="ECO:0007669"/>
    <property type="project" value="InterPro"/>
</dbReference>
<comment type="similarity">
    <text evidence="1">Belongs to the LysR transcriptional regulatory family.</text>
</comment>
<organism evidence="6 7">
    <name type="scientific">Aestuariirhabdus litorea</name>
    <dbReference type="NCBI Taxonomy" id="2528527"/>
    <lineage>
        <taxon>Bacteria</taxon>
        <taxon>Pseudomonadati</taxon>
        <taxon>Pseudomonadota</taxon>
        <taxon>Gammaproteobacteria</taxon>
        <taxon>Oceanospirillales</taxon>
        <taxon>Aestuariirhabdaceae</taxon>
        <taxon>Aestuariirhabdus</taxon>
    </lineage>
</organism>
<evidence type="ECO:0000259" key="5">
    <source>
        <dbReference type="PROSITE" id="PS50931"/>
    </source>
</evidence>
<dbReference type="PANTHER" id="PTHR30579:SF2">
    <property type="entry name" value="HTH-TYPE TRANSCRIPTIONAL REGULATOR ARGP"/>
    <property type="match status" value="1"/>
</dbReference>
<dbReference type="Proteomes" id="UP000280792">
    <property type="component" value="Unassembled WGS sequence"/>
</dbReference>
<dbReference type="SUPFAM" id="SSF46785">
    <property type="entry name" value="Winged helix' DNA-binding domain"/>
    <property type="match status" value="1"/>
</dbReference>
<evidence type="ECO:0000256" key="2">
    <source>
        <dbReference type="ARBA" id="ARBA00023015"/>
    </source>
</evidence>
<reference evidence="6 7" key="1">
    <citation type="submission" date="2018-08" db="EMBL/GenBank/DDBJ databases">
        <authorList>
            <person name="Khan S.A."/>
        </authorList>
    </citation>
    <scope>NUCLEOTIDE SEQUENCE [LARGE SCALE GENOMIC DNA]</scope>
    <source>
        <strain evidence="6 7">GTF-13</strain>
    </source>
</reference>
<dbReference type="InterPro" id="IPR005119">
    <property type="entry name" value="LysR_subst-bd"/>
</dbReference>